<sequence>MIIHPVICYIFWNSEWKESVFQIKIANLLIHSTSDKFLNALLEVLMWQNIDMQHCLILQDVFNFLLNNVNPKSKLILSALIPFLAESIKWIILNGYNPTCWINLLKTCIETSHTALSLVLFIITDIILDTPSCYINELMSISVALNWIINPSSLCHGNIQIVEEIITFVGKNIEDWNDQTSELLRNEYFKNFGCNNMNIKFALDCIIISNNWNNSIESLHKWLLNLKNSNKKEVQFQLHTFLFGIVLCENNKNIIQISLDILFDIMSYYKDISFSLLCLLFHKLVKESHPIMQKKYLFCLPSLAVQKENIPLIIGIIESLKKGNSTIMTPVIIQLYLKLWKVDNRTYSYLHKMLHEYPSENLKLELNLSKAIALKEICCVAPHFHGKSVIGLLSKILNESEDEVHGSASALSIEAVIELCKACVIDISGTWDAIRPKLSIDKRPKVIKALCSFFGEIPNIHIPEKKFDQLKEDIIPLLWNFTFLNNDEIAEEAFRALSKFEIENFELKLIPEIYKKDIKSSKLNSENTDIKYTKNTLSNSIDSEMDTTELNYVPAECWLELLKNMEQNNSKKGIILITAVLSRELDAMPRGVFYWPPEKPEPTSYSYLSQKSVCRILMDTLIKQSKKKSTDLPVYIKEIIYVLSQEYCKNLPPLNWYFMTHFMSLGDEYLLHSLGLLLKQGSSSPTAKALLENYFIDTTWNWEKLDEISFLYNKISYLYQAISYNTLKKFMENTLNLCVKLALENDDSTYLEKNLKSLTVTLNKDDLNGEQRTLFQNLLKNVIEMIPAEHKIMESCALCVINFPLSLIEKITSIDSTTEIDNDFLLKAIIIKSELGIRTEIINPLDLLNPLIYLSGSIPE</sequence>
<dbReference type="InterPro" id="IPR022542">
    <property type="entry name" value="FOCAD/RST1_DUF3730"/>
</dbReference>
<evidence type="ECO:0000259" key="1">
    <source>
        <dbReference type="Pfam" id="PF11229"/>
    </source>
</evidence>
<dbReference type="SUPFAM" id="SSF48371">
    <property type="entry name" value="ARM repeat"/>
    <property type="match status" value="1"/>
</dbReference>
<dbReference type="CTD" id="8237279"/>
<dbReference type="OrthoDB" id="6354723at2759"/>
<dbReference type="PANTHER" id="PTHR16212:SF4">
    <property type="entry name" value="FOCADHESIN"/>
    <property type="match status" value="1"/>
</dbReference>
<dbReference type="AlphaFoldDB" id="E0VQU2"/>
<gene>
    <name evidence="4" type="primary">8237279</name>
    <name evidence="3" type="ORF">Phum_PHUM387120</name>
</gene>
<accession>E0VQU2</accession>
<proteinExistence type="predicted"/>
<dbReference type="Pfam" id="PF11229">
    <property type="entry name" value="Focadhesin"/>
    <property type="match status" value="1"/>
</dbReference>
<evidence type="ECO:0000313" key="3">
    <source>
        <dbReference type="EMBL" id="EEB15748.1"/>
    </source>
</evidence>
<dbReference type="eggNOG" id="ENOG502QQKG">
    <property type="taxonomic scope" value="Eukaryota"/>
</dbReference>
<evidence type="ECO:0000313" key="4">
    <source>
        <dbReference type="EnsemblMetazoa" id="PHUM387120-PA"/>
    </source>
</evidence>
<dbReference type="GeneID" id="8237279"/>
<dbReference type="RefSeq" id="XP_002428486.1">
    <property type="nucleotide sequence ID" value="XM_002428441.1"/>
</dbReference>
<dbReference type="EMBL" id="AAZO01004535">
    <property type="status" value="NOT_ANNOTATED_CDS"/>
    <property type="molecule type" value="Genomic_DNA"/>
</dbReference>
<evidence type="ECO:0000259" key="2">
    <source>
        <dbReference type="Pfam" id="PF12530"/>
    </source>
</evidence>
<reference evidence="3" key="1">
    <citation type="submission" date="2007-04" db="EMBL/GenBank/DDBJ databases">
        <title>Annotation of Pediculus humanus corporis strain USDA.</title>
        <authorList>
            <person name="Kirkness E."/>
            <person name="Hannick L."/>
            <person name="Hass B."/>
            <person name="Bruggner R."/>
            <person name="Lawson D."/>
            <person name="Bidwell S."/>
            <person name="Joardar V."/>
            <person name="Caler E."/>
            <person name="Walenz B."/>
            <person name="Inman J."/>
            <person name="Schobel S."/>
            <person name="Galinsky K."/>
            <person name="Amedeo P."/>
            <person name="Strausberg R."/>
        </authorList>
    </citation>
    <scope>NUCLEOTIDE SEQUENCE</scope>
    <source>
        <strain evidence="3">USDA</strain>
    </source>
</reference>
<dbReference type="EMBL" id="DS235442">
    <property type="protein sequence ID" value="EEB15748.1"/>
    <property type="molecule type" value="Genomic_DNA"/>
</dbReference>
<dbReference type="InParanoid" id="E0VQU2"/>
<dbReference type="EnsemblMetazoa" id="PHUM387120-RA">
    <property type="protein sequence ID" value="PHUM387120-PA"/>
    <property type="gene ID" value="PHUM387120"/>
</dbReference>
<dbReference type="InterPro" id="IPR016024">
    <property type="entry name" value="ARM-type_fold"/>
</dbReference>
<evidence type="ECO:0000313" key="5">
    <source>
        <dbReference type="Proteomes" id="UP000009046"/>
    </source>
</evidence>
<dbReference type="Pfam" id="PF12530">
    <property type="entry name" value="DUF3730"/>
    <property type="match status" value="1"/>
</dbReference>
<dbReference type="InterPro" id="IPR011989">
    <property type="entry name" value="ARM-like"/>
</dbReference>
<reference evidence="3" key="2">
    <citation type="submission" date="2007-04" db="EMBL/GenBank/DDBJ databases">
        <title>The genome of the human body louse.</title>
        <authorList>
            <consortium name="The Human Body Louse Genome Consortium"/>
            <person name="Kirkness E."/>
            <person name="Walenz B."/>
            <person name="Hass B."/>
            <person name="Bruggner R."/>
            <person name="Strausberg R."/>
        </authorList>
    </citation>
    <scope>NUCLEOTIDE SEQUENCE</scope>
    <source>
        <strain evidence="3">USDA</strain>
    </source>
</reference>
<dbReference type="STRING" id="121224.E0VQU2"/>
<dbReference type="OMA" id="FEPNCFE"/>
<dbReference type="HOGENOM" id="CLU_332692_0_0_1"/>
<dbReference type="Gene3D" id="1.25.10.10">
    <property type="entry name" value="Leucine-rich Repeat Variant"/>
    <property type="match status" value="1"/>
</dbReference>
<dbReference type="FunCoup" id="E0VQU2">
    <property type="interactions" value="2"/>
</dbReference>
<dbReference type="PANTHER" id="PTHR16212">
    <property type="entry name" value="FOCADHESIN FAMILY MEMBER"/>
    <property type="match status" value="1"/>
</dbReference>
<dbReference type="GO" id="GO:0060147">
    <property type="term" value="P:regulation of post-transcriptional gene silencing"/>
    <property type="evidence" value="ECO:0007669"/>
    <property type="project" value="InterPro"/>
</dbReference>
<dbReference type="InterPro" id="IPR021392">
    <property type="entry name" value="Focadhesin_C"/>
</dbReference>
<protein>
    <submittedName>
        <fullName evidence="3 4">Uncharacterized protein</fullName>
    </submittedName>
</protein>
<dbReference type="KEGG" id="phu:Phum_PHUM387120"/>
<dbReference type="InterPro" id="IPR045163">
    <property type="entry name" value="Focadhesin/RST1"/>
</dbReference>
<dbReference type="Proteomes" id="UP000009046">
    <property type="component" value="Unassembled WGS sequence"/>
</dbReference>
<reference evidence="4" key="3">
    <citation type="submission" date="2020-05" db="UniProtKB">
        <authorList>
            <consortium name="EnsemblMetazoa"/>
        </authorList>
    </citation>
    <scope>IDENTIFICATION</scope>
    <source>
        <strain evidence="4">USDA</strain>
    </source>
</reference>
<feature type="domain" description="DUF3730" evidence="2">
    <location>
        <begin position="277"/>
        <end position="497"/>
    </location>
</feature>
<organism>
    <name type="scientific">Pediculus humanus subsp. corporis</name>
    <name type="common">Body louse</name>
    <dbReference type="NCBI Taxonomy" id="121224"/>
    <lineage>
        <taxon>Eukaryota</taxon>
        <taxon>Metazoa</taxon>
        <taxon>Ecdysozoa</taxon>
        <taxon>Arthropoda</taxon>
        <taxon>Hexapoda</taxon>
        <taxon>Insecta</taxon>
        <taxon>Pterygota</taxon>
        <taxon>Neoptera</taxon>
        <taxon>Paraneoptera</taxon>
        <taxon>Psocodea</taxon>
        <taxon>Troctomorpha</taxon>
        <taxon>Phthiraptera</taxon>
        <taxon>Anoplura</taxon>
        <taxon>Pediculidae</taxon>
        <taxon>Pediculus</taxon>
    </lineage>
</organism>
<feature type="domain" description="Focadhesin C-terminal" evidence="1">
    <location>
        <begin position="602"/>
        <end position="835"/>
    </location>
</feature>
<keyword evidence="5" id="KW-1185">Reference proteome</keyword>
<name>E0VQU2_PEDHC</name>
<dbReference type="VEuPathDB" id="VectorBase:PHUM387120"/>